<comment type="subcellular location">
    <subcellularLocation>
        <location evidence="1 7">Cell membrane</location>
        <topology evidence="1 7">Multi-pass membrane protein</topology>
    </subcellularLocation>
</comment>
<evidence type="ECO:0000256" key="7">
    <source>
        <dbReference type="RuleBase" id="RU363032"/>
    </source>
</evidence>
<evidence type="ECO:0000313" key="10">
    <source>
        <dbReference type="Proteomes" id="UP000011519"/>
    </source>
</evidence>
<accession>M0ACV2</accession>
<organism evidence="9 10">
    <name type="scientific">Natrialba hulunbeirensis JCM 10989</name>
    <dbReference type="NCBI Taxonomy" id="1227493"/>
    <lineage>
        <taxon>Archaea</taxon>
        <taxon>Methanobacteriati</taxon>
        <taxon>Methanobacteriota</taxon>
        <taxon>Stenosarchaea group</taxon>
        <taxon>Halobacteria</taxon>
        <taxon>Halobacteriales</taxon>
        <taxon>Natrialbaceae</taxon>
        <taxon>Natrialba</taxon>
    </lineage>
</organism>
<comment type="caution">
    <text evidence="9">The sequence shown here is derived from an EMBL/GenBank/DDBJ whole genome shotgun (WGS) entry which is preliminary data.</text>
</comment>
<dbReference type="OrthoDB" id="312811at2157"/>
<evidence type="ECO:0000256" key="3">
    <source>
        <dbReference type="ARBA" id="ARBA00022475"/>
    </source>
</evidence>
<dbReference type="CDD" id="cd06261">
    <property type="entry name" value="TM_PBP2"/>
    <property type="match status" value="1"/>
</dbReference>
<keyword evidence="2 7" id="KW-0813">Transport</keyword>
<keyword evidence="4 7" id="KW-0812">Transmembrane</keyword>
<dbReference type="GO" id="GO:0055085">
    <property type="term" value="P:transmembrane transport"/>
    <property type="evidence" value="ECO:0007669"/>
    <property type="project" value="InterPro"/>
</dbReference>
<name>M0ACV2_9EURY</name>
<dbReference type="Gene3D" id="1.10.3720.10">
    <property type="entry name" value="MetI-like"/>
    <property type="match status" value="1"/>
</dbReference>
<feature type="transmembrane region" description="Helical" evidence="7">
    <location>
        <begin position="151"/>
        <end position="172"/>
    </location>
</feature>
<dbReference type="InterPro" id="IPR050366">
    <property type="entry name" value="BP-dependent_transpt_permease"/>
</dbReference>
<dbReference type="InterPro" id="IPR000515">
    <property type="entry name" value="MetI-like"/>
</dbReference>
<evidence type="ECO:0000256" key="4">
    <source>
        <dbReference type="ARBA" id="ARBA00022692"/>
    </source>
</evidence>
<keyword evidence="5 7" id="KW-1133">Transmembrane helix</keyword>
<evidence type="ECO:0000256" key="5">
    <source>
        <dbReference type="ARBA" id="ARBA00022989"/>
    </source>
</evidence>
<evidence type="ECO:0000313" key="9">
    <source>
        <dbReference type="EMBL" id="ELY95697.1"/>
    </source>
</evidence>
<evidence type="ECO:0000259" key="8">
    <source>
        <dbReference type="PROSITE" id="PS50928"/>
    </source>
</evidence>
<feature type="transmembrane region" description="Helical" evidence="7">
    <location>
        <begin position="21"/>
        <end position="41"/>
    </location>
</feature>
<dbReference type="Pfam" id="PF00528">
    <property type="entry name" value="BPD_transp_1"/>
    <property type="match status" value="1"/>
</dbReference>
<keyword evidence="10" id="KW-1185">Reference proteome</keyword>
<evidence type="ECO:0000256" key="6">
    <source>
        <dbReference type="ARBA" id="ARBA00023136"/>
    </source>
</evidence>
<dbReference type="PATRIC" id="fig|1227493.4.peg.200"/>
<comment type="similarity">
    <text evidence="7">Belongs to the binding-protein-dependent transport system permease family.</text>
</comment>
<dbReference type="STRING" id="1227493.C483_01089"/>
<gene>
    <name evidence="9" type="ORF">C483_01089</name>
</gene>
<dbReference type="RefSeq" id="WP_006651494.1">
    <property type="nucleotide sequence ID" value="NZ_AOIM01000007.1"/>
</dbReference>
<feature type="transmembrane region" description="Helical" evidence="7">
    <location>
        <begin position="192"/>
        <end position="210"/>
    </location>
</feature>
<keyword evidence="6 7" id="KW-0472">Membrane</keyword>
<dbReference type="PANTHER" id="PTHR43386">
    <property type="entry name" value="OLIGOPEPTIDE TRANSPORT SYSTEM PERMEASE PROTEIN APPC"/>
    <property type="match status" value="1"/>
</dbReference>
<evidence type="ECO:0000256" key="2">
    <source>
        <dbReference type="ARBA" id="ARBA00022448"/>
    </source>
</evidence>
<feature type="transmembrane region" description="Helical" evidence="7">
    <location>
        <begin position="253"/>
        <end position="276"/>
    </location>
</feature>
<evidence type="ECO:0000256" key="1">
    <source>
        <dbReference type="ARBA" id="ARBA00004651"/>
    </source>
</evidence>
<protein>
    <submittedName>
        <fullName evidence="9">Binding-protein-dependent transporters inner membrane component</fullName>
    </submittedName>
</protein>
<dbReference type="AlphaFoldDB" id="M0ACV2"/>
<dbReference type="SUPFAM" id="SSF161098">
    <property type="entry name" value="MetI-like"/>
    <property type="match status" value="1"/>
</dbReference>
<feature type="transmembrane region" description="Helical" evidence="7">
    <location>
        <begin position="113"/>
        <end position="139"/>
    </location>
</feature>
<reference evidence="9 10" key="1">
    <citation type="journal article" date="2014" name="PLoS Genet.">
        <title>Phylogenetically driven sequencing of extremely halophilic archaea reveals strategies for static and dynamic osmo-response.</title>
        <authorList>
            <person name="Becker E.A."/>
            <person name="Seitzer P.M."/>
            <person name="Tritt A."/>
            <person name="Larsen D."/>
            <person name="Krusor M."/>
            <person name="Yao A.I."/>
            <person name="Wu D."/>
            <person name="Madern D."/>
            <person name="Eisen J.A."/>
            <person name="Darling A.E."/>
            <person name="Facciotti M.T."/>
        </authorList>
    </citation>
    <scope>NUCLEOTIDE SEQUENCE [LARGE SCALE GENOMIC DNA]</scope>
    <source>
        <strain evidence="9 10">JCM 10989</strain>
    </source>
</reference>
<feature type="domain" description="ABC transmembrane type-1" evidence="8">
    <location>
        <begin position="109"/>
        <end position="319"/>
    </location>
</feature>
<dbReference type="PANTHER" id="PTHR43386:SF1">
    <property type="entry name" value="D,D-DIPEPTIDE TRANSPORT SYSTEM PERMEASE PROTEIN DDPC-RELATED"/>
    <property type="match status" value="1"/>
</dbReference>
<keyword evidence="3" id="KW-1003">Cell membrane</keyword>
<dbReference type="PROSITE" id="PS50928">
    <property type="entry name" value="ABC_TM1"/>
    <property type="match status" value="1"/>
</dbReference>
<sequence>MISDRLKSSLKREFDQSLMAKLGLAIALVIILVATFAPILATHHPGQTGHFDEEGSSYPPIGFDYQTHAWEDGDDGRERVPHTVDSTSEHVLGTNNLGQDVYSRMLFGARTSLLVGLIGTGLAAAFGVPFGLVAGYFGGRTDDSMMRVADIMLAFPSLVLAIALIGVFGRSVQHIPDPIVMAGFADGMPEYAVLPGTVTLVVALVNWVWFARVARGEALAIRNEEYVKAARSLGASNWTVLRKHVLPNSLTPIIVLATIQVAAIILLESSLSYLGFSGTTLSWGYEISQGQDYLRTAWWISTIPGIAIVLAVVSINLLGDWLRDALDPNIEGEGGV</sequence>
<dbReference type="Proteomes" id="UP000011519">
    <property type="component" value="Unassembled WGS sequence"/>
</dbReference>
<proteinExistence type="inferred from homology"/>
<dbReference type="EMBL" id="AOIM01000007">
    <property type="protein sequence ID" value="ELY95697.1"/>
    <property type="molecule type" value="Genomic_DNA"/>
</dbReference>
<dbReference type="InterPro" id="IPR035906">
    <property type="entry name" value="MetI-like_sf"/>
</dbReference>
<feature type="transmembrane region" description="Helical" evidence="7">
    <location>
        <begin position="296"/>
        <end position="318"/>
    </location>
</feature>
<dbReference type="GO" id="GO:0005886">
    <property type="term" value="C:plasma membrane"/>
    <property type="evidence" value="ECO:0007669"/>
    <property type="project" value="UniProtKB-SubCell"/>
</dbReference>